<reference evidence="10" key="2">
    <citation type="submission" date="2023-01" db="EMBL/GenBank/DDBJ databases">
        <title>Draft genome sequence of Agaribacter marinus strain NBRC 110023.</title>
        <authorList>
            <person name="Sun Q."/>
            <person name="Mori K."/>
        </authorList>
    </citation>
    <scope>NUCLEOTIDE SEQUENCE</scope>
    <source>
        <strain evidence="10">NBRC 110023</strain>
    </source>
</reference>
<dbReference type="PANTHER" id="PTHR30386">
    <property type="entry name" value="MEMBRANE FUSION SUBUNIT OF EMRAB-TOLC MULTIDRUG EFFLUX PUMP"/>
    <property type="match status" value="1"/>
</dbReference>
<evidence type="ECO:0000256" key="6">
    <source>
        <dbReference type="ARBA" id="ARBA00023136"/>
    </source>
</evidence>
<keyword evidence="4 7" id="KW-0812">Transmembrane</keyword>
<dbReference type="PROSITE" id="PS00543">
    <property type="entry name" value="HLYD_FAMILY"/>
    <property type="match status" value="1"/>
</dbReference>
<dbReference type="InterPro" id="IPR058982">
    <property type="entry name" value="Beta-barrel_AprE"/>
</dbReference>
<evidence type="ECO:0000259" key="8">
    <source>
        <dbReference type="Pfam" id="PF25973"/>
    </source>
</evidence>
<evidence type="ECO:0000256" key="2">
    <source>
        <dbReference type="ARBA" id="ARBA00009477"/>
    </source>
</evidence>
<dbReference type="Pfam" id="PF26002">
    <property type="entry name" value="Beta-barrel_AprE"/>
    <property type="match status" value="1"/>
</dbReference>
<dbReference type="Gene3D" id="2.40.30.170">
    <property type="match status" value="1"/>
</dbReference>
<dbReference type="InterPro" id="IPR011053">
    <property type="entry name" value="Single_hybrid_motif"/>
</dbReference>
<comment type="similarity">
    <text evidence="2">Belongs to the membrane fusion protein (MFP) (TC 8.A.1) family.</text>
</comment>
<dbReference type="Gene3D" id="2.40.50.100">
    <property type="match status" value="1"/>
</dbReference>
<dbReference type="GO" id="GO:0009306">
    <property type="term" value="P:protein secretion"/>
    <property type="evidence" value="ECO:0007669"/>
    <property type="project" value="InterPro"/>
</dbReference>
<protein>
    <submittedName>
        <fullName evidence="10">Hemolysin secretion protein D</fullName>
    </submittedName>
</protein>
<name>A0AA37WIC8_9ALTE</name>
<dbReference type="PANTHER" id="PTHR30386:SF28">
    <property type="entry name" value="EXPORTED PROTEIN"/>
    <property type="match status" value="1"/>
</dbReference>
<feature type="transmembrane region" description="Helical" evidence="7">
    <location>
        <begin position="34"/>
        <end position="53"/>
    </location>
</feature>
<dbReference type="InterPro" id="IPR006144">
    <property type="entry name" value="Secretion_HlyD_CS"/>
</dbReference>
<dbReference type="SUPFAM" id="SSF51230">
    <property type="entry name" value="Single hybrid motif"/>
    <property type="match status" value="1"/>
</dbReference>
<evidence type="ECO:0000256" key="5">
    <source>
        <dbReference type="ARBA" id="ARBA00022989"/>
    </source>
</evidence>
<keyword evidence="3" id="KW-0813">Transport</keyword>
<dbReference type="AlphaFoldDB" id="A0AA37WIC8"/>
<evidence type="ECO:0000256" key="7">
    <source>
        <dbReference type="SAM" id="Phobius"/>
    </source>
</evidence>
<proteinExistence type="inferred from homology"/>
<dbReference type="PRINTS" id="PR01490">
    <property type="entry name" value="RTXTOXIND"/>
</dbReference>
<dbReference type="Pfam" id="PF25973">
    <property type="entry name" value="BSH_CzcB"/>
    <property type="match status" value="1"/>
</dbReference>
<evidence type="ECO:0000259" key="9">
    <source>
        <dbReference type="Pfam" id="PF26002"/>
    </source>
</evidence>
<comment type="caution">
    <text evidence="10">The sequence shown here is derived from an EMBL/GenBank/DDBJ whole genome shotgun (WGS) entry which is preliminary data.</text>
</comment>
<evidence type="ECO:0000256" key="4">
    <source>
        <dbReference type="ARBA" id="ARBA00022692"/>
    </source>
</evidence>
<comment type="subcellular location">
    <subcellularLocation>
        <location evidence="1">Membrane</location>
        <topology evidence="1">Single-pass membrane protein</topology>
    </subcellularLocation>
</comment>
<gene>
    <name evidence="10" type="primary">hlyD</name>
    <name evidence="10" type="ORF">GCM10007852_02870</name>
</gene>
<evidence type="ECO:0000313" key="10">
    <source>
        <dbReference type="EMBL" id="GLR69379.1"/>
    </source>
</evidence>
<reference evidence="10" key="1">
    <citation type="journal article" date="2014" name="Int. J. Syst. Evol. Microbiol.">
        <title>Complete genome sequence of Corynebacterium casei LMG S-19264T (=DSM 44701T), isolated from a smear-ripened cheese.</title>
        <authorList>
            <consortium name="US DOE Joint Genome Institute (JGI-PGF)"/>
            <person name="Walter F."/>
            <person name="Albersmeier A."/>
            <person name="Kalinowski J."/>
            <person name="Ruckert C."/>
        </authorList>
    </citation>
    <scope>NUCLEOTIDE SEQUENCE</scope>
    <source>
        <strain evidence="10">NBRC 110023</strain>
    </source>
</reference>
<feature type="domain" description="CzcB-like barrel-sandwich hybrid" evidence="8">
    <location>
        <begin position="72"/>
        <end position="295"/>
    </location>
</feature>
<organism evidence="10 11">
    <name type="scientific">Agaribacter marinus</name>
    <dbReference type="NCBI Taxonomy" id="1431249"/>
    <lineage>
        <taxon>Bacteria</taxon>
        <taxon>Pseudomonadati</taxon>
        <taxon>Pseudomonadota</taxon>
        <taxon>Gammaproteobacteria</taxon>
        <taxon>Alteromonadales</taxon>
        <taxon>Alteromonadaceae</taxon>
        <taxon>Agaribacter</taxon>
    </lineage>
</organism>
<keyword evidence="11" id="KW-1185">Reference proteome</keyword>
<keyword evidence="6 7" id="KW-0472">Membrane</keyword>
<feature type="domain" description="AprE-like beta-barrel" evidence="9">
    <location>
        <begin position="307"/>
        <end position="396"/>
    </location>
</feature>
<sequence length="417" mass="45809">MQMNKGLFREQAIRHQSAKLDGEVTIAQPLRTNVLLTSLLLVVVAVCVFLFTADFNRKATVQGYLKPKAGLAKVISPRHAVIKEILVENGQQVSKGDPLAVLQSSTVLADGNNLSTILSESLSAQISALRQRKAEYFSQQSIQHSSLEEQLSIHHKEATENDALARILSSRLDIQNAQLDQMLTLSSEGAVSRRELQAQQDSVLAVKQQLSGVFTQQQQLNLRISQIENQFAQLPSETARQEARFDAEETSLLQQKTEVNANNQILITAPVAGRVTNFAQSAGENVSAQAVLLAILPEGTPLQAVLLVPTRAFGFVQDGQQTRIRFDAFPYQRFGLFAGQISQAARHIVLPGEMSLPVNIQEPVYPVEVTLSQQTVQAYGNTMHLQSGMLLSADIVLEQRSLLSWVLEPLMSLKGTL</sequence>
<evidence type="ECO:0000256" key="3">
    <source>
        <dbReference type="ARBA" id="ARBA00022448"/>
    </source>
</evidence>
<keyword evidence="5 7" id="KW-1133">Transmembrane helix</keyword>
<dbReference type="GO" id="GO:0016020">
    <property type="term" value="C:membrane"/>
    <property type="evidence" value="ECO:0007669"/>
    <property type="project" value="UniProtKB-SubCell"/>
</dbReference>
<dbReference type="InterPro" id="IPR058647">
    <property type="entry name" value="BSH_CzcB-like"/>
</dbReference>
<accession>A0AA37WIC8</accession>
<dbReference type="Proteomes" id="UP001156601">
    <property type="component" value="Unassembled WGS sequence"/>
</dbReference>
<dbReference type="InterPro" id="IPR050739">
    <property type="entry name" value="MFP"/>
</dbReference>
<evidence type="ECO:0000313" key="11">
    <source>
        <dbReference type="Proteomes" id="UP001156601"/>
    </source>
</evidence>
<dbReference type="EMBL" id="BSOT01000002">
    <property type="protein sequence ID" value="GLR69379.1"/>
    <property type="molecule type" value="Genomic_DNA"/>
</dbReference>
<dbReference type="RefSeq" id="WP_284215707.1">
    <property type="nucleotide sequence ID" value="NZ_BSOT01000002.1"/>
</dbReference>
<evidence type="ECO:0000256" key="1">
    <source>
        <dbReference type="ARBA" id="ARBA00004167"/>
    </source>
</evidence>